<reference evidence="1" key="1">
    <citation type="submission" date="2018-02" db="EMBL/GenBank/DDBJ databases">
        <title>Rhizophora mucronata_Transcriptome.</title>
        <authorList>
            <person name="Meera S.P."/>
            <person name="Sreeshan A."/>
            <person name="Augustine A."/>
        </authorList>
    </citation>
    <scope>NUCLEOTIDE SEQUENCE</scope>
    <source>
        <tissue evidence="1">Leaf</tissue>
    </source>
</reference>
<proteinExistence type="predicted"/>
<evidence type="ECO:0000313" key="1">
    <source>
        <dbReference type="EMBL" id="MBX59202.1"/>
    </source>
</evidence>
<protein>
    <submittedName>
        <fullName evidence="1">Uncharacterized protein</fullName>
    </submittedName>
</protein>
<name>A0A2P2PWT2_RHIMU</name>
<accession>A0A2P2PWT2</accession>
<dbReference type="EMBL" id="GGEC01078718">
    <property type="protein sequence ID" value="MBX59202.1"/>
    <property type="molecule type" value="Transcribed_RNA"/>
</dbReference>
<sequence>MQRNCVVRPRECLLQTCHLVGAWCEGRARGGEGMAYSPNVMQDCILGSES</sequence>
<dbReference type="AlphaFoldDB" id="A0A2P2PWT2"/>
<organism evidence="1">
    <name type="scientific">Rhizophora mucronata</name>
    <name type="common">Asiatic mangrove</name>
    <dbReference type="NCBI Taxonomy" id="61149"/>
    <lineage>
        <taxon>Eukaryota</taxon>
        <taxon>Viridiplantae</taxon>
        <taxon>Streptophyta</taxon>
        <taxon>Embryophyta</taxon>
        <taxon>Tracheophyta</taxon>
        <taxon>Spermatophyta</taxon>
        <taxon>Magnoliopsida</taxon>
        <taxon>eudicotyledons</taxon>
        <taxon>Gunneridae</taxon>
        <taxon>Pentapetalae</taxon>
        <taxon>rosids</taxon>
        <taxon>fabids</taxon>
        <taxon>Malpighiales</taxon>
        <taxon>Rhizophoraceae</taxon>
        <taxon>Rhizophora</taxon>
    </lineage>
</organism>